<dbReference type="PANTHER" id="PTHR46124">
    <property type="entry name" value="D-AMINOACYL-TRNA DEACYLASE"/>
    <property type="match status" value="1"/>
</dbReference>
<dbReference type="GO" id="GO:0046872">
    <property type="term" value="F:metal ion binding"/>
    <property type="evidence" value="ECO:0007669"/>
    <property type="project" value="UniProtKB-KW"/>
</dbReference>
<accession>A0A0G1DKN4</accession>
<evidence type="ECO:0000256" key="1">
    <source>
        <dbReference type="ARBA" id="ARBA00022723"/>
    </source>
</evidence>
<evidence type="ECO:0000313" key="4">
    <source>
        <dbReference type="EMBL" id="KKS98209.1"/>
    </source>
</evidence>
<dbReference type="FunFam" id="3.20.20.140:FF:000005">
    <property type="entry name" value="TatD family hydrolase"/>
    <property type="match status" value="1"/>
</dbReference>
<feature type="binding site" evidence="3">
    <location>
        <position position="6"/>
    </location>
    <ligand>
        <name>a divalent metal cation</name>
        <dbReference type="ChEBI" id="CHEBI:60240"/>
        <label>1</label>
    </ligand>
</feature>
<feature type="binding site" evidence="3">
    <location>
        <position position="144"/>
    </location>
    <ligand>
        <name>a divalent metal cation</name>
        <dbReference type="ChEBI" id="CHEBI:60240"/>
        <label>2</label>
    </ligand>
</feature>
<feature type="binding site" evidence="3">
    <location>
        <position position="8"/>
    </location>
    <ligand>
        <name>a divalent metal cation</name>
        <dbReference type="ChEBI" id="CHEBI:60240"/>
        <label>1</label>
    </ligand>
</feature>
<dbReference type="GO" id="GO:0005829">
    <property type="term" value="C:cytosol"/>
    <property type="evidence" value="ECO:0007669"/>
    <property type="project" value="TreeGrafter"/>
</dbReference>
<dbReference type="InterPro" id="IPR001130">
    <property type="entry name" value="TatD-like"/>
</dbReference>
<name>A0A0G1DKN4_9BACT</name>
<dbReference type="SUPFAM" id="SSF51556">
    <property type="entry name" value="Metallo-dependent hydrolases"/>
    <property type="match status" value="1"/>
</dbReference>
<reference evidence="4 5" key="1">
    <citation type="journal article" date="2015" name="Nature">
        <title>rRNA introns, odd ribosomes, and small enigmatic genomes across a large radiation of phyla.</title>
        <authorList>
            <person name="Brown C.T."/>
            <person name="Hug L.A."/>
            <person name="Thomas B.C."/>
            <person name="Sharon I."/>
            <person name="Castelle C.J."/>
            <person name="Singh A."/>
            <person name="Wilkins M.J."/>
            <person name="Williams K.H."/>
            <person name="Banfield J.F."/>
        </authorList>
    </citation>
    <scope>NUCLEOTIDE SEQUENCE [LARGE SCALE GENOMIC DNA]</scope>
</reference>
<organism evidence="4 5">
    <name type="scientific">Candidatus Gottesmanbacteria bacterium GW2011_GWA2_43_14</name>
    <dbReference type="NCBI Taxonomy" id="1618443"/>
    <lineage>
        <taxon>Bacteria</taxon>
        <taxon>Candidatus Gottesmaniibacteriota</taxon>
    </lineage>
</organism>
<dbReference type="PANTHER" id="PTHR46124:SF2">
    <property type="entry name" value="D-AMINOACYL-TRNA DEACYLASE"/>
    <property type="match status" value="1"/>
</dbReference>
<dbReference type="CDD" id="cd01310">
    <property type="entry name" value="TatD_DNAse"/>
    <property type="match status" value="1"/>
</dbReference>
<dbReference type="GO" id="GO:0004536">
    <property type="term" value="F:DNA nuclease activity"/>
    <property type="evidence" value="ECO:0007669"/>
    <property type="project" value="InterPro"/>
</dbReference>
<proteinExistence type="predicted"/>
<sequence length="274" mass="30796">MFIDSHCHLNFKAFKKDLDQVLKTARDAGVSEIIIPGAKIDSSRKAIEIADKYTGTYAATGIHPHHAAEFGEYLNNNQKIAELKEKLKDLAVRKKTVAIGEIGLDHYQYSNYPPIAQDLRQLQLKLFGLQLDLAVELRKPVILHCRQAHEVMLGFLEKFLIDNRLSGVFHCFDGTPAQLEKVLSLGFYAGFDGNITYPDNFRLVETMSKTPLERLLLETDSPFLTPEPFRGSRNTPANLIHTAQFIAASLKMPVERLARLTSANAVQLFNLSMN</sequence>
<dbReference type="GO" id="GO:0016788">
    <property type="term" value="F:hydrolase activity, acting on ester bonds"/>
    <property type="evidence" value="ECO:0007669"/>
    <property type="project" value="InterPro"/>
</dbReference>
<evidence type="ECO:0000256" key="2">
    <source>
        <dbReference type="ARBA" id="ARBA00022801"/>
    </source>
</evidence>
<dbReference type="PROSITE" id="PS01137">
    <property type="entry name" value="TATD_1"/>
    <property type="match status" value="1"/>
</dbReference>
<comment type="caution">
    <text evidence="4">The sequence shown here is derived from an EMBL/GenBank/DDBJ whole genome shotgun (WGS) entry which is preliminary data.</text>
</comment>
<dbReference type="EC" id="3.1.21.-" evidence="4"/>
<evidence type="ECO:0000313" key="5">
    <source>
        <dbReference type="Proteomes" id="UP000034894"/>
    </source>
</evidence>
<evidence type="ECO:0000256" key="3">
    <source>
        <dbReference type="PIRSR" id="PIRSR005902-1"/>
    </source>
</evidence>
<feature type="binding site" evidence="3">
    <location>
        <position position="170"/>
    </location>
    <ligand>
        <name>a divalent metal cation</name>
        <dbReference type="ChEBI" id="CHEBI:60240"/>
        <label>2</label>
    </ligand>
</feature>
<dbReference type="Proteomes" id="UP000034894">
    <property type="component" value="Unassembled WGS sequence"/>
</dbReference>
<dbReference type="EMBL" id="LCFP01000003">
    <property type="protein sequence ID" value="KKS98209.1"/>
    <property type="molecule type" value="Genomic_DNA"/>
</dbReference>
<keyword evidence="1 3" id="KW-0479">Metal-binding</keyword>
<feature type="binding site" evidence="3">
    <location>
        <position position="220"/>
    </location>
    <ligand>
        <name>a divalent metal cation</name>
        <dbReference type="ChEBI" id="CHEBI:60240"/>
        <label>1</label>
    </ligand>
</feature>
<dbReference type="Pfam" id="PF01026">
    <property type="entry name" value="TatD_DNase"/>
    <property type="match status" value="1"/>
</dbReference>
<gene>
    <name evidence="4" type="ORF">UV73_C0003G0151</name>
</gene>
<dbReference type="PIRSF" id="PIRSF005902">
    <property type="entry name" value="DNase_TatD"/>
    <property type="match status" value="1"/>
</dbReference>
<dbReference type="Gene3D" id="3.20.20.140">
    <property type="entry name" value="Metal-dependent hydrolases"/>
    <property type="match status" value="1"/>
</dbReference>
<protein>
    <submittedName>
        <fullName evidence="4">Sec-independent protein translocase protein, TatD DNase family protein</fullName>
        <ecNumber evidence="4">3.1.21.-</ecNumber>
    </submittedName>
</protein>
<dbReference type="AlphaFoldDB" id="A0A0G1DKN4"/>
<dbReference type="PROSITE" id="PS01090">
    <property type="entry name" value="TATD_2"/>
    <property type="match status" value="1"/>
</dbReference>
<dbReference type="STRING" id="1618443.UV73_C0003G0151"/>
<dbReference type="PATRIC" id="fig|1618443.3.peg.598"/>
<feature type="binding site" evidence="3">
    <location>
        <position position="101"/>
    </location>
    <ligand>
        <name>a divalent metal cation</name>
        <dbReference type="ChEBI" id="CHEBI:60240"/>
        <label>1</label>
    </ligand>
</feature>
<keyword evidence="2 4" id="KW-0378">Hydrolase</keyword>
<dbReference type="InterPro" id="IPR015991">
    <property type="entry name" value="TatD/YcfH-like"/>
</dbReference>
<dbReference type="InterPro" id="IPR032466">
    <property type="entry name" value="Metal_Hydrolase"/>
</dbReference>
<dbReference type="InterPro" id="IPR018228">
    <property type="entry name" value="DNase_TatD-rel_CS"/>
</dbReference>
<dbReference type="NCBIfam" id="TIGR00010">
    <property type="entry name" value="YchF/TatD family DNA exonuclease"/>
    <property type="match status" value="1"/>
</dbReference>